<accession>A0AAD7NFU0</accession>
<reference evidence="1" key="1">
    <citation type="submission" date="2023-03" db="EMBL/GenBank/DDBJ databases">
        <title>Massive genome expansion in bonnet fungi (Mycena s.s.) driven by repeated elements and novel gene families across ecological guilds.</title>
        <authorList>
            <consortium name="Lawrence Berkeley National Laboratory"/>
            <person name="Harder C.B."/>
            <person name="Miyauchi S."/>
            <person name="Viragh M."/>
            <person name="Kuo A."/>
            <person name="Thoen E."/>
            <person name="Andreopoulos B."/>
            <person name="Lu D."/>
            <person name="Skrede I."/>
            <person name="Drula E."/>
            <person name="Henrissat B."/>
            <person name="Morin E."/>
            <person name="Kohler A."/>
            <person name="Barry K."/>
            <person name="LaButti K."/>
            <person name="Morin E."/>
            <person name="Salamov A."/>
            <person name="Lipzen A."/>
            <person name="Mereny Z."/>
            <person name="Hegedus B."/>
            <person name="Baldrian P."/>
            <person name="Stursova M."/>
            <person name="Weitz H."/>
            <person name="Taylor A."/>
            <person name="Grigoriev I.V."/>
            <person name="Nagy L.G."/>
            <person name="Martin F."/>
            <person name="Kauserud H."/>
        </authorList>
    </citation>
    <scope>NUCLEOTIDE SEQUENCE</scope>
    <source>
        <strain evidence="1">CBHHK188m</strain>
    </source>
</reference>
<protein>
    <recommendedName>
        <fullName evidence="3">HTH CENPB-type domain-containing protein</fullName>
    </recommendedName>
</protein>
<comment type="caution">
    <text evidence="1">The sequence shown here is derived from an EMBL/GenBank/DDBJ whole genome shotgun (WGS) entry which is preliminary data.</text>
</comment>
<evidence type="ECO:0000313" key="1">
    <source>
        <dbReference type="EMBL" id="KAJ7759016.1"/>
    </source>
</evidence>
<evidence type="ECO:0000313" key="2">
    <source>
        <dbReference type="Proteomes" id="UP001215280"/>
    </source>
</evidence>
<dbReference type="Proteomes" id="UP001215280">
    <property type="component" value="Unassembled WGS sequence"/>
</dbReference>
<dbReference type="AlphaFoldDB" id="A0AAD7NFU0"/>
<feature type="non-terminal residue" evidence="1">
    <location>
        <position position="238"/>
    </location>
</feature>
<proteinExistence type="predicted"/>
<gene>
    <name evidence="1" type="ORF">DFH07DRAFT_711119</name>
</gene>
<name>A0AAD7NFU0_9AGAR</name>
<organism evidence="1 2">
    <name type="scientific">Mycena maculata</name>
    <dbReference type="NCBI Taxonomy" id="230809"/>
    <lineage>
        <taxon>Eukaryota</taxon>
        <taxon>Fungi</taxon>
        <taxon>Dikarya</taxon>
        <taxon>Basidiomycota</taxon>
        <taxon>Agaricomycotina</taxon>
        <taxon>Agaricomycetes</taxon>
        <taxon>Agaricomycetidae</taxon>
        <taxon>Agaricales</taxon>
        <taxon>Marasmiineae</taxon>
        <taxon>Mycenaceae</taxon>
        <taxon>Mycena</taxon>
    </lineage>
</organism>
<keyword evidence="2" id="KW-1185">Reference proteome</keyword>
<evidence type="ECO:0008006" key="3">
    <source>
        <dbReference type="Google" id="ProtNLM"/>
    </source>
</evidence>
<dbReference type="EMBL" id="JARJLG010000053">
    <property type="protein sequence ID" value="KAJ7759016.1"/>
    <property type="molecule type" value="Genomic_DNA"/>
</dbReference>
<sequence>MQKICDLVQAEHFKVHHQHITLSSSVLDRLDKGGMPKSKSNAAKGWLLPEEAETVIQYAVEVASCGFPLTHRRLKECVDEICRARMGDAFPEAGVGIQWTQRFCEKHSDRLDTYWTAPLDNKRGRAVNPTTNAQWFDLLEATMAGKLDKEFDIPVSGEPPATVDITMEIDDDQPEVFVPILDENTYGTDESGFFAAGSVRERVIAGTGKQWQYQQADGGRENTTVIVTIRADGSALRP</sequence>